<dbReference type="Proteomes" id="UP001166093">
    <property type="component" value="Unassembled WGS sequence"/>
</dbReference>
<keyword evidence="13" id="KW-1185">Reference proteome</keyword>
<evidence type="ECO:0000259" key="11">
    <source>
        <dbReference type="PROSITE" id="PS51471"/>
    </source>
</evidence>
<keyword evidence="5" id="KW-0560">Oxidoreductase</keyword>
<feature type="domain" description="Fe2OG dioxygenase" evidence="11">
    <location>
        <begin position="174"/>
        <end position="272"/>
    </location>
</feature>
<reference evidence="12" key="1">
    <citation type="journal article" date="2021" name="Cell">
        <title>Tracing the genetic footprints of vertebrate landing in non-teleost ray-finned fishes.</title>
        <authorList>
            <person name="Bi X."/>
            <person name="Wang K."/>
            <person name="Yang L."/>
            <person name="Pan H."/>
            <person name="Jiang H."/>
            <person name="Wei Q."/>
            <person name="Fang M."/>
            <person name="Yu H."/>
            <person name="Zhu C."/>
            <person name="Cai Y."/>
            <person name="He Y."/>
            <person name="Gan X."/>
            <person name="Zeng H."/>
            <person name="Yu D."/>
            <person name="Zhu Y."/>
            <person name="Jiang H."/>
            <person name="Qiu Q."/>
            <person name="Yang H."/>
            <person name="Zhang Y.E."/>
            <person name="Wang W."/>
            <person name="Zhu M."/>
            <person name="He S."/>
            <person name="Zhang G."/>
        </authorList>
    </citation>
    <scope>NUCLEOTIDE SEQUENCE</scope>
    <source>
        <strain evidence="12">Pddl_001</strain>
    </source>
</reference>
<evidence type="ECO:0000313" key="13">
    <source>
        <dbReference type="Proteomes" id="UP001166093"/>
    </source>
</evidence>
<evidence type="ECO:0000256" key="10">
    <source>
        <dbReference type="SAM" id="Phobius"/>
    </source>
</evidence>
<feature type="non-terminal residue" evidence="12">
    <location>
        <position position="480"/>
    </location>
</feature>
<keyword evidence="3" id="KW-0847">Vitamin C</keyword>
<evidence type="ECO:0000256" key="6">
    <source>
        <dbReference type="ARBA" id="ARBA00023004"/>
    </source>
</evidence>
<dbReference type="InterPro" id="IPR051559">
    <property type="entry name" value="HIF_prolyl_hydroxylases"/>
</dbReference>
<evidence type="ECO:0000256" key="7">
    <source>
        <dbReference type="ARBA" id="ARBA00039004"/>
    </source>
</evidence>
<feature type="non-terminal residue" evidence="12">
    <location>
        <position position="1"/>
    </location>
</feature>
<evidence type="ECO:0000256" key="8">
    <source>
        <dbReference type="ARBA" id="ARBA00049134"/>
    </source>
</evidence>
<sequence>MANGSGDPACPNSKRRRVGSGDGEPSLENKDTVRNSQNHINHTIKEGQASNSAARRLSASDALVRTSPERTALDCIVPCMKRYGICVKDGFLGDELGSQVLQEVQALNQSGQFRNGQLVSQRTIPSRNIRGDQIVWVEGREPGCKSICSLMGRIDEVIMYSSMNGRLGDCMINGRTKAMVACYPGNGTGYVRHVDNPNRDGRCITCIYYLNKNWDVKVDGGLLQIFPESRTVVANIEPVFDRLLIFWSDRRNPHEVKPAYAARYAITVWYFDAKERAEAKEKYRLVRHGNSELAWFETVASARFPAVPGNRASSYRAVSGTQRAWVAEKGNGTGGKSPNPEPPNFTELDNAAAMMLRKAHEIGFLSCFRNGLLATGIGVISYVQSNVGCEAAYGFFILGRMCGSFGSTSYIGNLFAVRHTMLLSLPAVLLNSLVVSPAALFWLCAVALYIGRLQVEIMRNREEGCEDCRKDEEDRGKKGK</sequence>
<gene>
    <name evidence="12" type="primary">Egln2_0</name>
    <name evidence="12" type="ORF">GTO93_0019203</name>
</gene>
<comment type="catalytic activity">
    <reaction evidence="8">
        <text>L-prolyl-[hypoxia-inducible factor alpha subunit] + 2-oxoglutarate + O2 = trans-4-hydroxy-L-prolyl-[hypoxia-inducible factor alpha subunit] + succinate + CO2</text>
        <dbReference type="Rhea" id="RHEA:48400"/>
        <dbReference type="Rhea" id="RHEA-COMP:12093"/>
        <dbReference type="Rhea" id="RHEA-COMP:12094"/>
        <dbReference type="ChEBI" id="CHEBI:15379"/>
        <dbReference type="ChEBI" id="CHEBI:16526"/>
        <dbReference type="ChEBI" id="CHEBI:16810"/>
        <dbReference type="ChEBI" id="CHEBI:30031"/>
        <dbReference type="ChEBI" id="CHEBI:50342"/>
        <dbReference type="ChEBI" id="CHEBI:61965"/>
        <dbReference type="EC" id="1.14.11.29"/>
    </reaction>
</comment>
<comment type="caution">
    <text evidence="12">The sequence shown here is derived from an EMBL/GenBank/DDBJ whole genome shotgun (WGS) entry which is preliminary data.</text>
</comment>
<protein>
    <recommendedName>
        <fullName evidence="7">hypoxia-inducible factor-proline dioxygenase</fullName>
        <ecNumber evidence="7">1.14.11.29</ecNumber>
    </recommendedName>
</protein>
<evidence type="ECO:0000256" key="5">
    <source>
        <dbReference type="ARBA" id="ARBA00023002"/>
    </source>
</evidence>
<feature type="transmembrane region" description="Helical" evidence="10">
    <location>
        <begin position="428"/>
        <end position="451"/>
    </location>
</feature>
<feature type="region of interest" description="Disordered" evidence="9">
    <location>
        <begin position="1"/>
        <end position="37"/>
    </location>
</feature>
<accession>A0ABS2XB46</accession>
<keyword evidence="6" id="KW-0408">Iron</keyword>
<dbReference type="PROSITE" id="PS51471">
    <property type="entry name" value="FE2OG_OXY"/>
    <property type="match status" value="1"/>
</dbReference>
<organism evidence="12 13">
    <name type="scientific">Polyodon spathula</name>
    <name type="common">North American paddlefish</name>
    <name type="synonym">Squalus spathula</name>
    <dbReference type="NCBI Taxonomy" id="7913"/>
    <lineage>
        <taxon>Eukaryota</taxon>
        <taxon>Metazoa</taxon>
        <taxon>Chordata</taxon>
        <taxon>Craniata</taxon>
        <taxon>Vertebrata</taxon>
        <taxon>Euteleostomi</taxon>
        <taxon>Actinopterygii</taxon>
        <taxon>Chondrostei</taxon>
        <taxon>Acipenseriformes</taxon>
        <taxon>Polyodontidae</taxon>
        <taxon>Polyodon</taxon>
    </lineage>
</organism>
<evidence type="ECO:0000256" key="3">
    <source>
        <dbReference type="ARBA" id="ARBA00022896"/>
    </source>
</evidence>
<comment type="cofactor">
    <cofactor evidence="1">
        <name>L-ascorbate</name>
        <dbReference type="ChEBI" id="CHEBI:38290"/>
    </cofactor>
</comment>
<keyword evidence="10" id="KW-0472">Membrane</keyword>
<keyword evidence="10" id="KW-1133">Transmembrane helix</keyword>
<evidence type="ECO:0000256" key="9">
    <source>
        <dbReference type="SAM" id="MobiDB-lite"/>
    </source>
</evidence>
<keyword evidence="4" id="KW-0223">Dioxygenase</keyword>
<proteinExistence type="predicted"/>
<name>A0ABS2XB46_POLSP</name>
<dbReference type="SMART" id="SM00702">
    <property type="entry name" value="P4Hc"/>
    <property type="match status" value="1"/>
</dbReference>
<dbReference type="EMBL" id="JAAWVQ010011147">
    <property type="protein sequence ID" value="MBN3271460.1"/>
    <property type="molecule type" value="Genomic_DNA"/>
</dbReference>
<keyword evidence="10" id="KW-0812">Transmembrane</keyword>
<dbReference type="PANTHER" id="PTHR12907:SF6">
    <property type="entry name" value="PROLYL HYDROXYLASE EGLN2"/>
    <property type="match status" value="1"/>
</dbReference>
<dbReference type="PANTHER" id="PTHR12907">
    <property type="entry name" value="EGL NINE HOMOLOG-RELATED"/>
    <property type="match status" value="1"/>
</dbReference>
<dbReference type="InterPro" id="IPR044862">
    <property type="entry name" value="Pro_4_hyd_alph_FE2OG_OXY"/>
</dbReference>
<dbReference type="EC" id="1.14.11.29" evidence="7"/>
<dbReference type="Pfam" id="PF13640">
    <property type="entry name" value="2OG-FeII_Oxy_3"/>
    <property type="match status" value="1"/>
</dbReference>
<evidence type="ECO:0000256" key="2">
    <source>
        <dbReference type="ARBA" id="ARBA00022723"/>
    </source>
</evidence>
<evidence type="ECO:0000313" key="12">
    <source>
        <dbReference type="EMBL" id="MBN3271460.1"/>
    </source>
</evidence>
<keyword evidence="2" id="KW-0479">Metal-binding</keyword>
<dbReference type="Gene3D" id="2.60.120.620">
    <property type="entry name" value="q2cbj1_9rhob like domain"/>
    <property type="match status" value="1"/>
</dbReference>
<evidence type="ECO:0000256" key="4">
    <source>
        <dbReference type="ARBA" id="ARBA00022964"/>
    </source>
</evidence>
<dbReference type="InterPro" id="IPR006620">
    <property type="entry name" value="Pro_4_hyd_alph"/>
</dbReference>
<dbReference type="InterPro" id="IPR005123">
    <property type="entry name" value="Oxoglu/Fe-dep_dioxygenase_dom"/>
</dbReference>
<evidence type="ECO:0000256" key="1">
    <source>
        <dbReference type="ARBA" id="ARBA00001961"/>
    </source>
</evidence>